<evidence type="ECO:0000256" key="1">
    <source>
        <dbReference type="SAM" id="MobiDB-lite"/>
    </source>
</evidence>
<dbReference type="Gene3D" id="2.60.40.2440">
    <property type="entry name" value="Carbohydrate binding type-21 domain"/>
    <property type="match status" value="1"/>
</dbReference>
<dbReference type="GO" id="GO:0005979">
    <property type="term" value="P:regulation of glycogen biosynthetic process"/>
    <property type="evidence" value="ECO:0007669"/>
    <property type="project" value="TreeGrafter"/>
</dbReference>
<dbReference type="PANTHER" id="PTHR12307:SF55">
    <property type="entry name" value="PROTEIN PHOSPHATASE 1 REGULATORY SUBUNIT 3E"/>
    <property type="match status" value="1"/>
</dbReference>
<dbReference type="PANTHER" id="PTHR12307">
    <property type="entry name" value="PROTEIN PHOSPHATASE 1 REGULATORY SUBUNIT"/>
    <property type="match status" value="1"/>
</dbReference>
<evidence type="ECO:0000259" key="2">
    <source>
        <dbReference type="PROSITE" id="PS51159"/>
    </source>
</evidence>
<proteinExistence type="predicted"/>
<dbReference type="InterPro" id="IPR050782">
    <property type="entry name" value="PP1_regulatory_subunit_3"/>
</dbReference>
<dbReference type="Proteomes" id="UP000503349">
    <property type="component" value="Chromosome 2"/>
</dbReference>
<sequence length="430" mass="48407">MSCIAVVLTTRRGTTGEDVTDVSLQEEIHTLLAHNNKWIYWSKASSSASDAGGAPIREEDADTGLLSSVATDGSVLHFARDVRVKVRGGARLSIHFAEHRFHIGSPVFPHHDNFGSAVRELLRFMEEESVHPVVVMLPPKNCLPRNYSCIAGLFGSLAAANPRLEDGDEIDMVNGTCEPIESPVVDERPRGREIFPKPQSPNLRRRCKSLPTPTERAKLEICRSRSPNSQKKVRFADSLGLELISVKHFDDTDVPEVPERILAKLAKGPLHLNRLDTKFPRAPSQSVFMELQFANPDTLPGFDQKVREVKVMLESVQADEFSLSGFVRVLNLAFEKSVFLRYSLNNWITFMDSLASYVPNSSDGVTDKFSFKIVMPTYLDNGGTLQFAIKYCVGGQEFWDNNHGNNYKVRHHRFKMSPPREWENGWIHFI</sequence>
<evidence type="ECO:0000313" key="4">
    <source>
        <dbReference type="Proteomes" id="UP000503349"/>
    </source>
</evidence>
<reference evidence="3 4" key="1">
    <citation type="submission" date="2019-02" db="EMBL/GenBank/DDBJ databases">
        <title>Opniocepnalus argus genome.</title>
        <authorList>
            <person name="Zhou C."/>
            <person name="Xiao S."/>
        </authorList>
    </citation>
    <scope>NUCLEOTIDE SEQUENCE [LARGE SCALE GENOMIC DNA]</scope>
    <source>
        <strain evidence="3">OARG1902GOOAL</strain>
        <tissue evidence="3">Muscle</tissue>
    </source>
</reference>
<dbReference type="InterPro" id="IPR038175">
    <property type="entry name" value="CBM21_dom_sf"/>
</dbReference>
<dbReference type="InterPro" id="IPR005036">
    <property type="entry name" value="CBM21_dom"/>
</dbReference>
<feature type="region of interest" description="Disordered" evidence="1">
    <location>
        <begin position="190"/>
        <end position="210"/>
    </location>
</feature>
<accession>A0A6G1P7V4</accession>
<evidence type="ECO:0000313" key="3">
    <source>
        <dbReference type="EMBL" id="KAF3686361.1"/>
    </source>
</evidence>
<dbReference type="AlphaFoldDB" id="A0A6G1P7V4"/>
<gene>
    <name evidence="3" type="ORF">EXN66_Car002033</name>
</gene>
<reference evidence="4" key="2">
    <citation type="submission" date="2019-02" db="EMBL/GenBank/DDBJ databases">
        <title>Opniocepnalus argus Var Kimnra genome.</title>
        <authorList>
            <person name="Zhou C."/>
            <person name="Xiao S."/>
        </authorList>
    </citation>
    <scope>NUCLEOTIDE SEQUENCE [LARGE SCALE GENOMIC DNA]</scope>
</reference>
<dbReference type="EMBL" id="CM015713">
    <property type="protein sequence ID" value="KAF3686361.1"/>
    <property type="molecule type" value="Genomic_DNA"/>
</dbReference>
<organism evidence="3 4">
    <name type="scientific">Channa argus</name>
    <name type="common">Northern snakehead</name>
    <name type="synonym">Ophicephalus argus</name>
    <dbReference type="NCBI Taxonomy" id="215402"/>
    <lineage>
        <taxon>Eukaryota</taxon>
        <taxon>Metazoa</taxon>
        <taxon>Chordata</taxon>
        <taxon>Craniata</taxon>
        <taxon>Vertebrata</taxon>
        <taxon>Euteleostomi</taxon>
        <taxon>Actinopterygii</taxon>
        <taxon>Neopterygii</taxon>
        <taxon>Teleostei</taxon>
        <taxon>Neoteleostei</taxon>
        <taxon>Acanthomorphata</taxon>
        <taxon>Anabantaria</taxon>
        <taxon>Anabantiformes</taxon>
        <taxon>Channoidei</taxon>
        <taxon>Channidae</taxon>
        <taxon>Channa</taxon>
    </lineage>
</organism>
<dbReference type="GO" id="GO:2001069">
    <property type="term" value="F:glycogen binding"/>
    <property type="evidence" value="ECO:0007669"/>
    <property type="project" value="TreeGrafter"/>
</dbReference>
<protein>
    <submittedName>
        <fullName evidence="3">Protein phosphatase 1 regulatory subunit 3E</fullName>
    </submittedName>
</protein>
<feature type="domain" description="CBM21" evidence="2">
    <location>
        <begin position="303"/>
        <end position="410"/>
    </location>
</feature>
<dbReference type="GO" id="GO:0008157">
    <property type="term" value="F:protein phosphatase 1 binding"/>
    <property type="evidence" value="ECO:0007669"/>
    <property type="project" value="TreeGrafter"/>
</dbReference>
<dbReference type="PROSITE" id="PS51159">
    <property type="entry name" value="CBM21"/>
    <property type="match status" value="1"/>
</dbReference>
<dbReference type="Pfam" id="PF03370">
    <property type="entry name" value="CBM_21"/>
    <property type="match status" value="1"/>
</dbReference>
<dbReference type="CDD" id="cd22255">
    <property type="entry name" value="PBD_PPP1R3A"/>
    <property type="match status" value="1"/>
</dbReference>
<keyword evidence="4" id="KW-1185">Reference proteome</keyword>
<name>A0A6G1P7V4_CHAAH</name>
<dbReference type="GO" id="GO:0000164">
    <property type="term" value="C:protein phosphatase type 1 complex"/>
    <property type="evidence" value="ECO:0007669"/>
    <property type="project" value="TreeGrafter"/>
</dbReference>